<dbReference type="PANTHER" id="PTHR23389:SF9">
    <property type="entry name" value="DNA LIGASE"/>
    <property type="match status" value="1"/>
</dbReference>
<dbReference type="InterPro" id="IPR018239">
    <property type="entry name" value="DNA_ligase_AS"/>
</dbReference>
<dbReference type="SUPFAM" id="SSF50249">
    <property type="entry name" value="Nucleic acid-binding proteins"/>
    <property type="match status" value="1"/>
</dbReference>
<dbReference type="InterPro" id="IPR041663">
    <property type="entry name" value="DisA/LigA_HHH"/>
</dbReference>
<dbReference type="GO" id="GO:0005829">
    <property type="term" value="C:cytosol"/>
    <property type="evidence" value="ECO:0007669"/>
    <property type="project" value="TreeGrafter"/>
</dbReference>
<dbReference type="NCBIfam" id="NF005932">
    <property type="entry name" value="PRK07956.1"/>
    <property type="match status" value="1"/>
</dbReference>
<evidence type="ECO:0000256" key="6">
    <source>
        <dbReference type="ARBA" id="ARBA00022763"/>
    </source>
</evidence>
<dbReference type="SMART" id="SM00532">
    <property type="entry name" value="LIGANc"/>
    <property type="match status" value="1"/>
</dbReference>
<evidence type="ECO:0000256" key="11">
    <source>
        <dbReference type="ARBA" id="ARBA00034005"/>
    </source>
</evidence>
<dbReference type="InterPro" id="IPR010994">
    <property type="entry name" value="RuvA_2-like"/>
</dbReference>
<proteinExistence type="inferred from homology"/>
<evidence type="ECO:0000256" key="10">
    <source>
        <dbReference type="ARBA" id="ARBA00023204"/>
    </source>
</evidence>
<feature type="domain" description="BRCT" evidence="12">
    <location>
        <begin position="601"/>
        <end position="675"/>
    </location>
</feature>
<keyword evidence="3" id="KW-0436">Ligase</keyword>
<dbReference type="PROSITE" id="PS50172">
    <property type="entry name" value="BRCT"/>
    <property type="match status" value="1"/>
</dbReference>
<dbReference type="CDD" id="cd17748">
    <property type="entry name" value="BRCT_DNA_ligase_like"/>
    <property type="match status" value="1"/>
</dbReference>
<keyword evidence="7" id="KW-0862">Zinc</keyword>
<dbReference type="InterPro" id="IPR001357">
    <property type="entry name" value="BRCT_dom"/>
</dbReference>
<keyword evidence="9" id="KW-0520">NAD</keyword>
<name>A0A381WSV2_9ZZZZ</name>
<accession>A0A381WSV2</accession>
<dbReference type="GO" id="GO:0006260">
    <property type="term" value="P:DNA replication"/>
    <property type="evidence" value="ECO:0007669"/>
    <property type="project" value="UniProtKB-KW"/>
</dbReference>
<dbReference type="GO" id="GO:0003911">
    <property type="term" value="F:DNA ligase (NAD+) activity"/>
    <property type="evidence" value="ECO:0007669"/>
    <property type="project" value="UniProtKB-EC"/>
</dbReference>
<dbReference type="SMART" id="SM00292">
    <property type="entry name" value="BRCT"/>
    <property type="match status" value="1"/>
</dbReference>
<comment type="catalytic activity">
    <reaction evidence="11">
        <text>NAD(+) + (deoxyribonucleotide)n-3'-hydroxyl + 5'-phospho-(deoxyribonucleotide)m = (deoxyribonucleotide)n+m + AMP + beta-nicotinamide D-nucleotide.</text>
        <dbReference type="EC" id="6.5.1.2"/>
    </reaction>
</comment>
<reference evidence="13" key="1">
    <citation type="submission" date="2018-05" db="EMBL/GenBank/DDBJ databases">
        <authorList>
            <person name="Lanie J.A."/>
            <person name="Ng W.-L."/>
            <person name="Kazmierczak K.M."/>
            <person name="Andrzejewski T.M."/>
            <person name="Davidsen T.M."/>
            <person name="Wayne K.J."/>
            <person name="Tettelin H."/>
            <person name="Glass J.I."/>
            <person name="Rusch D."/>
            <person name="Podicherti R."/>
            <person name="Tsui H.-C.T."/>
            <person name="Winkler M.E."/>
        </authorList>
    </citation>
    <scope>NUCLEOTIDE SEQUENCE</scope>
</reference>
<evidence type="ECO:0000256" key="8">
    <source>
        <dbReference type="ARBA" id="ARBA00022842"/>
    </source>
</evidence>
<dbReference type="PROSITE" id="PS01055">
    <property type="entry name" value="DNA_LIGASE_N1"/>
    <property type="match status" value="1"/>
</dbReference>
<dbReference type="FunFam" id="2.40.50.140:FF:000012">
    <property type="entry name" value="DNA ligase"/>
    <property type="match status" value="1"/>
</dbReference>
<dbReference type="Gene3D" id="3.40.50.10190">
    <property type="entry name" value="BRCT domain"/>
    <property type="match status" value="1"/>
</dbReference>
<dbReference type="Pfam" id="PF12826">
    <property type="entry name" value="HHH_2"/>
    <property type="match status" value="1"/>
</dbReference>
<gene>
    <name evidence="13" type="ORF">METZ01_LOCUS108182</name>
</gene>
<dbReference type="GO" id="GO:0046872">
    <property type="term" value="F:metal ion binding"/>
    <property type="evidence" value="ECO:0007669"/>
    <property type="project" value="UniProtKB-KW"/>
</dbReference>
<keyword evidence="8" id="KW-0460">Magnesium</keyword>
<organism evidence="13">
    <name type="scientific">marine metagenome</name>
    <dbReference type="NCBI Taxonomy" id="408172"/>
    <lineage>
        <taxon>unclassified sequences</taxon>
        <taxon>metagenomes</taxon>
        <taxon>ecological metagenomes</taxon>
    </lineage>
</organism>
<evidence type="ECO:0000256" key="5">
    <source>
        <dbReference type="ARBA" id="ARBA00022723"/>
    </source>
</evidence>
<dbReference type="Pfam" id="PF00533">
    <property type="entry name" value="BRCT"/>
    <property type="match status" value="1"/>
</dbReference>
<keyword evidence="4" id="KW-0235">DNA replication</keyword>
<dbReference type="Gene3D" id="3.30.470.30">
    <property type="entry name" value="DNA ligase/mRNA capping enzyme"/>
    <property type="match status" value="1"/>
</dbReference>
<dbReference type="NCBIfam" id="TIGR00575">
    <property type="entry name" value="dnlj"/>
    <property type="match status" value="1"/>
</dbReference>
<dbReference type="Pfam" id="PF03120">
    <property type="entry name" value="OB_DNA_ligase"/>
    <property type="match status" value="1"/>
</dbReference>
<dbReference type="InterPro" id="IPR001679">
    <property type="entry name" value="DNA_ligase"/>
</dbReference>
<dbReference type="PANTHER" id="PTHR23389">
    <property type="entry name" value="CHROMOSOME TRANSMISSION FIDELITY FACTOR 18"/>
    <property type="match status" value="1"/>
</dbReference>
<dbReference type="Gene3D" id="1.10.150.20">
    <property type="entry name" value="5' to 3' exonuclease, C-terminal subdomain"/>
    <property type="match status" value="2"/>
</dbReference>
<dbReference type="PROSITE" id="PS01056">
    <property type="entry name" value="DNA_LIGASE_N2"/>
    <property type="match status" value="1"/>
</dbReference>
<dbReference type="PIRSF" id="PIRSF001604">
    <property type="entry name" value="LigA"/>
    <property type="match status" value="1"/>
</dbReference>
<keyword evidence="6" id="KW-0227">DNA damage</keyword>
<dbReference type="AlphaFoldDB" id="A0A381WSV2"/>
<evidence type="ECO:0000256" key="9">
    <source>
        <dbReference type="ARBA" id="ARBA00023027"/>
    </source>
</evidence>
<dbReference type="EC" id="6.5.1.2" evidence="2"/>
<evidence type="ECO:0000256" key="1">
    <source>
        <dbReference type="ARBA" id="ARBA00001946"/>
    </source>
</evidence>
<comment type="cofactor">
    <cofactor evidence="1">
        <name>Mg(2+)</name>
        <dbReference type="ChEBI" id="CHEBI:18420"/>
    </cofactor>
</comment>
<sequence length="680" mass="77801">MEKEKIKALYFDKIAEINDYNKAYYNQDNPIISDYKYDRLKIEILNLEKKYKFLKSKLSPTKTVGYKVSGKFKKIKHKIPMLSLSNAFSENNIVDFLKKVRNFLKLNNDYKMDIIAEPKVDGISASLHYVNGQLKLGLSRGDGITGEDITLNLKTIRNIPVRLKSLKFPENIEIRGEVYISKKDFKNISNKFANPRNAAGGSLRQKDPLETKKIPLQFIAYGLGFVKEKSFKTQSEYLEQLKKWGFKVSQHINVFTNIKDIMKNYIELENKRSEIEYDVDGIVYKINDLNFQKRLGYISNSPRWAIAHKFSSTKGISKILNIEIQVGRTGALTPVAKLQPVNVGGVIISNATLHNEDEITRKDIREGDVVTIQRAGDVIPQVISVDINKRSHGSKKFIFPNKCPSYNSKVVKEFNSNTNKKDAVTRCPDPNYSCKDILKEKLKHFVSKDAFNIEGLGKKVIDSFWNKKLIKYSYDIFNLNINILKKFDGWGEKSIVNLKNSISKSKKISLNRFIFSLGIRHIGQENAKVLAKYFLSVQQFFETCRKLNINDQNYLDELQSIDGIGTSQIDSLKKFFSNKQNLMVVSNLINLLDVKNYKSPSKKTPLSGKLIMFTGGFEHKSRSELKSLTENLGAKIVSNISKKTNCLIVGSQKPTIKKINEAKKLNVKILYEKDWNKITN</sequence>
<protein>
    <recommendedName>
        <fullName evidence="2">DNA ligase (NAD(+))</fullName>
        <ecNumber evidence="2">6.5.1.2</ecNumber>
    </recommendedName>
</protein>
<dbReference type="Gene3D" id="2.40.50.140">
    <property type="entry name" value="Nucleic acid-binding proteins"/>
    <property type="match status" value="1"/>
</dbReference>
<dbReference type="InterPro" id="IPR012340">
    <property type="entry name" value="NA-bd_OB-fold"/>
</dbReference>
<evidence type="ECO:0000256" key="4">
    <source>
        <dbReference type="ARBA" id="ARBA00022705"/>
    </source>
</evidence>
<dbReference type="InterPro" id="IPR004150">
    <property type="entry name" value="NAD_DNA_ligase_OB"/>
</dbReference>
<dbReference type="SUPFAM" id="SSF52113">
    <property type="entry name" value="BRCT domain"/>
    <property type="match status" value="1"/>
</dbReference>
<dbReference type="InterPro" id="IPR013840">
    <property type="entry name" value="DNAligase_N"/>
</dbReference>
<dbReference type="InterPro" id="IPR013839">
    <property type="entry name" value="DNAligase_adenylation"/>
</dbReference>
<dbReference type="GO" id="GO:0006281">
    <property type="term" value="P:DNA repair"/>
    <property type="evidence" value="ECO:0007669"/>
    <property type="project" value="UniProtKB-KW"/>
</dbReference>
<evidence type="ECO:0000256" key="2">
    <source>
        <dbReference type="ARBA" id="ARBA00012722"/>
    </source>
</evidence>
<keyword evidence="10" id="KW-0234">DNA repair</keyword>
<evidence type="ECO:0000259" key="12">
    <source>
        <dbReference type="PROSITE" id="PS50172"/>
    </source>
</evidence>
<dbReference type="SUPFAM" id="SSF47781">
    <property type="entry name" value="RuvA domain 2-like"/>
    <property type="match status" value="1"/>
</dbReference>
<evidence type="ECO:0000256" key="3">
    <source>
        <dbReference type="ARBA" id="ARBA00022598"/>
    </source>
</evidence>
<evidence type="ECO:0000313" key="13">
    <source>
        <dbReference type="EMBL" id="SVA55328.1"/>
    </source>
</evidence>
<dbReference type="Gene3D" id="6.20.10.30">
    <property type="match status" value="1"/>
</dbReference>
<dbReference type="SUPFAM" id="SSF56091">
    <property type="entry name" value="DNA ligase/mRNA capping enzyme, catalytic domain"/>
    <property type="match status" value="1"/>
</dbReference>
<keyword evidence="5" id="KW-0479">Metal-binding</keyword>
<dbReference type="InterPro" id="IPR033136">
    <property type="entry name" value="DNA_ligase_CS"/>
</dbReference>
<dbReference type="InterPro" id="IPR036420">
    <property type="entry name" value="BRCT_dom_sf"/>
</dbReference>
<dbReference type="Gene3D" id="1.10.287.610">
    <property type="entry name" value="Helix hairpin bin"/>
    <property type="match status" value="1"/>
</dbReference>
<dbReference type="CDD" id="cd00114">
    <property type="entry name" value="LIGANc"/>
    <property type="match status" value="1"/>
</dbReference>
<dbReference type="HAMAP" id="MF_01588">
    <property type="entry name" value="DNA_ligase_A"/>
    <property type="match status" value="1"/>
</dbReference>
<evidence type="ECO:0000256" key="7">
    <source>
        <dbReference type="ARBA" id="ARBA00022833"/>
    </source>
</evidence>
<dbReference type="Pfam" id="PF01653">
    <property type="entry name" value="DNA_ligase_aden"/>
    <property type="match status" value="1"/>
</dbReference>
<dbReference type="EMBL" id="UINC01012705">
    <property type="protein sequence ID" value="SVA55328.1"/>
    <property type="molecule type" value="Genomic_DNA"/>
</dbReference>